<name>A0A352IYP3_9GAMM</name>
<comment type="caution">
    <text evidence="1">The sequence shown here is derived from an EMBL/GenBank/DDBJ whole genome shotgun (WGS) entry which is preliminary data.</text>
</comment>
<dbReference type="EMBL" id="DNNA01000309">
    <property type="protein sequence ID" value="HBC36576.1"/>
    <property type="molecule type" value="Genomic_DNA"/>
</dbReference>
<feature type="non-terminal residue" evidence="1">
    <location>
        <position position="59"/>
    </location>
</feature>
<evidence type="ECO:0000313" key="1">
    <source>
        <dbReference type="EMBL" id="HBC36576.1"/>
    </source>
</evidence>
<reference evidence="1 2" key="1">
    <citation type="journal article" date="2018" name="Nat. Biotechnol.">
        <title>A standardized bacterial taxonomy based on genome phylogeny substantially revises the tree of life.</title>
        <authorList>
            <person name="Parks D.H."/>
            <person name="Chuvochina M."/>
            <person name="Waite D.W."/>
            <person name="Rinke C."/>
            <person name="Skarshewski A."/>
            <person name="Chaumeil P.A."/>
            <person name="Hugenholtz P."/>
        </authorList>
    </citation>
    <scope>NUCLEOTIDE SEQUENCE [LARGE SCALE GENOMIC DNA]</scope>
    <source>
        <strain evidence="1">UBA9380</strain>
    </source>
</reference>
<gene>
    <name evidence="1" type="ORF">DC045_20165</name>
</gene>
<proteinExistence type="predicted"/>
<sequence length="59" mass="6677">FLDVALTESHRLGRLVEELFELAALDAREKQPKTEPFVVAELLHDVVQKHQPEAERAGV</sequence>
<dbReference type="InterPro" id="IPR036890">
    <property type="entry name" value="HATPase_C_sf"/>
</dbReference>
<keyword evidence="1" id="KW-0808">Transferase</keyword>
<evidence type="ECO:0000313" key="2">
    <source>
        <dbReference type="Proteomes" id="UP000263489"/>
    </source>
</evidence>
<accession>A0A352IYP3</accession>
<organism evidence="1 2">
    <name type="scientific">Marinobacter adhaerens</name>
    <dbReference type="NCBI Taxonomy" id="1033846"/>
    <lineage>
        <taxon>Bacteria</taxon>
        <taxon>Pseudomonadati</taxon>
        <taxon>Pseudomonadota</taxon>
        <taxon>Gammaproteobacteria</taxon>
        <taxon>Pseudomonadales</taxon>
        <taxon>Marinobacteraceae</taxon>
        <taxon>Marinobacter</taxon>
    </lineage>
</organism>
<feature type="non-terminal residue" evidence="1">
    <location>
        <position position="1"/>
    </location>
</feature>
<dbReference type="GO" id="GO:0016301">
    <property type="term" value="F:kinase activity"/>
    <property type="evidence" value="ECO:0007669"/>
    <property type="project" value="UniProtKB-KW"/>
</dbReference>
<dbReference type="AlphaFoldDB" id="A0A352IYP3"/>
<dbReference type="Gene3D" id="3.30.565.10">
    <property type="entry name" value="Histidine kinase-like ATPase, C-terminal domain"/>
    <property type="match status" value="1"/>
</dbReference>
<protein>
    <submittedName>
        <fullName evidence="1">Sensor histidine kinase</fullName>
    </submittedName>
</protein>
<dbReference type="Proteomes" id="UP000263489">
    <property type="component" value="Unassembled WGS sequence"/>
</dbReference>
<keyword evidence="1" id="KW-0418">Kinase</keyword>